<comment type="caution">
    <text evidence="1">The sequence shown here is derived from an EMBL/GenBank/DDBJ whole genome shotgun (WGS) entry which is preliminary data.</text>
</comment>
<reference evidence="1 2" key="1">
    <citation type="submission" date="2024-09" db="EMBL/GenBank/DDBJ databases">
        <title>Floridaenema gen nov. (Aerosakkonemataceae, Aerosakkonematales ord. nov., Cyanobacteria) from benthic tropical and subtropical fresh waters, with the description of four new species.</title>
        <authorList>
            <person name="Moretto J.A."/>
            <person name="Berthold D.E."/>
            <person name="Lefler F.W."/>
            <person name="Huang I.-S."/>
            <person name="Laughinghouse H. IV."/>
        </authorList>
    </citation>
    <scope>NUCLEOTIDE SEQUENCE [LARGE SCALE GENOMIC DNA]</scope>
    <source>
        <strain evidence="1 2">BLCC-F167</strain>
    </source>
</reference>
<accession>A0ABV4WD16</accession>
<keyword evidence="2" id="KW-1185">Reference proteome</keyword>
<name>A0ABV4WD16_9CYAN</name>
<protein>
    <submittedName>
        <fullName evidence="1">Uncharacterized protein</fullName>
    </submittedName>
</protein>
<dbReference type="Proteomes" id="UP001576780">
    <property type="component" value="Unassembled WGS sequence"/>
</dbReference>
<proteinExistence type="predicted"/>
<evidence type="ECO:0000313" key="1">
    <source>
        <dbReference type="EMBL" id="MFB2832917.1"/>
    </source>
</evidence>
<gene>
    <name evidence="1" type="ORF">ACE1CA_00130</name>
</gene>
<dbReference type="RefSeq" id="WP_413275393.1">
    <property type="nucleotide sequence ID" value="NZ_JBHFNT010000004.1"/>
</dbReference>
<dbReference type="EMBL" id="JBHFNT010000004">
    <property type="protein sequence ID" value="MFB2832917.1"/>
    <property type="molecule type" value="Genomic_DNA"/>
</dbReference>
<organism evidence="1 2">
    <name type="scientific">Floridaenema evergladense BLCC-F167</name>
    <dbReference type="NCBI Taxonomy" id="3153639"/>
    <lineage>
        <taxon>Bacteria</taxon>
        <taxon>Bacillati</taxon>
        <taxon>Cyanobacteriota</taxon>
        <taxon>Cyanophyceae</taxon>
        <taxon>Oscillatoriophycideae</taxon>
        <taxon>Aerosakkonematales</taxon>
        <taxon>Aerosakkonemataceae</taxon>
        <taxon>Floridanema</taxon>
        <taxon>Floridanema evergladense</taxon>
    </lineage>
</organism>
<evidence type="ECO:0000313" key="2">
    <source>
        <dbReference type="Proteomes" id="UP001576780"/>
    </source>
</evidence>
<sequence length="70" mass="7939">MNSPIDEALIVSAVIEECRNREWFLEFFTTNSDKGTSVFCRIEHSEGEVQNSDPNDALCILTSFVEAIRL</sequence>